<dbReference type="Gene3D" id="1.20.900.10">
    <property type="entry name" value="Dbl homology (DH) domain"/>
    <property type="match status" value="1"/>
</dbReference>
<dbReference type="InterPro" id="IPR035899">
    <property type="entry name" value="DBL_dom_sf"/>
</dbReference>
<dbReference type="SUPFAM" id="SSF48065">
    <property type="entry name" value="DBL homology domain (DH-domain)"/>
    <property type="match status" value="1"/>
</dbReference>
<keyword evidence="3" id="KW-1185">Reference proteome</keyword>
<protein>
    <recommendedName>
        <fullName evidence="1">DH domain-containing protein</fullName>
    </recommendedName>
</protein>
<dbReference type="InterPro" id="IPR000219">
    <property type="entry name" value="DH_dom"/>
</dbReference>
<dbReference type="PROSITE" id="PS50010">
    <property type="entry name" value="DH_2"/>
    <property type="match status" value="1"/>
</dbReference>
<dbReference type="GO" id="GO:0005085">
    <property type="term" value="F:guanyl-nucleotide exchange factor activity"/>
    <property type="evidence" value="ECO:0007669"/>
    <property type="project" value="InterPro"/>
</dbReference>
<reference evidence="2 3" key="1">
    <citation type="journal article" date="2014" name="Genome Biol. Evol.">
        <title>The genome of the myxosporean Thelohanellus kitauei shows adaptations to nutrient acquisition within its fish host.</title>
        <authorList>
            <person name="Yang Y."/>
            <person name="Xiong J."/>
            <person name="Zhou Z."/>
            <person name="Huo F."/>
            <person name="Miao W."/>
            <person name="Ran C."/>
            <person name="Liu Y."/>
            <person name="Zhang J."/>
            <person name="Feng J."/>
            <person name="Wang M."/>
            <person name="Wang M."/>
            <person name="Wang L."/>
            <person name="Yao B."/>
        </authorList>
    </citation>
    <scope>NUCLEOTIDE SEQUENCE [LARGE SCALE GENOMIC DNA]</scope>
    <source>
        <strain evidence="2">Wuqing</strain>
    </source>
</reference>
<evidence type="ECO:0000313" key="3">
    <source>
        <dbReference type="Proteomes" id="UP000031668"/>
    </source>
</evidence>
<dbReference type="EMBL" id="JWZT01002300">
    <property type="protein sequence ID" value="KII69753.1"/>
    <property type="molecule type" value="Genomic_DNA"/>
</dbReference>
<feature type="domain" description="DH" evidence="1">
    <location>
        <begin position="9"/>
        <end position="188"/>
    </location>
</feature>
<organism evidence="2 3">
    <name type="scientific">Thelohanellus kitauei</name>
    <name type="common">Myxosporean</name>
    <dbReference type="NCBI Taxonomy" id="669202"/>
    <lineage>
        <taxon>Eukaryota</taxon>
        <taxon>Metazoa</taxon>
        <taxon>Cnidaria</taxon>
        <taxon>Myxozoa</taxon>
        <taxon>Myxosporea</taxon>
        <taxon>Bivalvulida</taxon>
        <taxon>Platysporina</taxon>
        <taxon>Myxobolidae</taxon>
        <taxon>Thelohanellus</taxon>
    </lineage>
</organism>
<dbReference type="AlphaFoldDB" id="A0A0C2JK36"/>
<dbReference type="Proteomes" id="UP000031668">
    <property type="component" value="Unassembled WGS sequence"/>
</dbReference>
<comment type="caution">
    <text evidence="2">The sequence shown here is derived from an EMBL/GenBank/DDBJ whole genome shotgun (WGS) entry which is preliminary data.</text>
</comment>
<proteinExistence type="predicted"/>
<accession>A0A0C2JK36</accession>
<sequence length="328" mass="39103">MTSEECKRQFERFQNEIVDFETIYLKDIIKFIDKYENPCKSMNICGSLERHNIIFGNIINLEAYSTKLIIYFNKFGVIQGFHRLTQTLCSFENYALNYIASKNYLKKKLKHDTKFRNFIEDQENDSYLDFNYYHQLPLNHIFQYRPLFEKIKPVTTDPDVLILLDEILVKLEHSISIIERKMKHSYNYEKMCHVQRNLSKSTTFNMFQPGNYVYDPRERRLLFCCTSLKGIFGFMHEKVFIFNDTFLVLSKKLRKYVIKLQLKLTDFDYSMSVIGKKQCIQGDKHVCGSIALITACNGETTHKIYFRCRFDADEAFNLLRQNAEKNKY</sequence>
<evidence type="ECO:0000259" key="1">
    <source>
        <dbReference type="PROSITE" id="PS50010"/>
    </source>
</evidence>
<dbReference type="Pfam" id="PF00621">
    <property type="entry name" value="RhoGEF"/>
    <property type="match status" value="1"/>
</dbReference>
<gene>
    <name evidence="2" type="ORF">RF11_07342</name>
</gene>
<evidence type="ECO:0000313" key="2">
    <source>
        <dbReference type="EMBL" id="KII69753.1"/>
    </source>
</evidence>
<name>A0A0C2JK36_THEKT</name>